<evidence type="ECO:0000256" key="1">
    <source>
        <dbReference type="SAM" id="Phobius"/>
    </source>
</evidence>
<evidence type="ECO:0000313" key="3">
    <source>
        <dbReference type="EMBL" id="OOZ40223.1"/>
    </source>
</evidence>
<dbReference type="InterPro" id="IPR035965">
    <property type="entry name" value="PAS-like_dom_sf"/>
</dbReference>
<dbReference type="InterPro" id="IPR052155">
    <property type="entry name" value="Biofilm_reg_signaling"/>
</dbReference>
<feature type="transmembrane region" description="Helical" evidence="1">
    <location>
        <begin position="12"/>
        <end position="32"/>
    </location>
</feature>
<dbReference type="SMART" id="SM00267">
    <property type="entry name" value="GGDEF"/>
    <property type="match status" value="1"/>
</dbReference>
<dbReference type="SUPFAM" id="SSF55785">
    <property type="entry name" value="PYP-like sensor domain (PAS domain)"/>
    <property type="match status" value="1"/>
</dbReference>
<name>A0A1T2L561_9GAMM</name>
<feature type="transmembrane region" description="Helical" evidence="1">
    <location>
        <begin position="146"/>
        <end position="165"/>
    </location>
</feature>
<dbReference type="PROSITE" id="PS50887">
    <property type="entry name" value="GGDEF"/>
    <property type="match status" value="1"/>
</dbReference>
<dbReference type="InterPro" id="IPR000160">
    <property type="entry name" value="GGDEF_dom"/>
</dbReference>
<dbReference type="InterPro" id="IPR029787">
    <property type="entry name" value="Nucleotide_cyclase"/>
</dbReference>
<evidence type="ECO:0000313" key="4">
    <source>
        <dbReference type="Proteomes" id="UP000191110"/>
    </source>
</evidence>
<organism evidence="3 4">
    <name type="scientific">Solemya pervernicosa gill symbiont</name>
    <dbReference type="NCBI Taxonomy" id="642797"/>
    <lineage>
        <taxon>Bacteria</taxon>
        <taxon>Pseudomonadati</taxon>
        <taxon>Pseudomonadota</taxon>
        <taxon>Gammaproteobacteria</taxon>
        <taxon>sulfur-oxidizing symbionts</taxon>
    </lineage>
</organism>
<accession>A0A1T2L561</accession>
<evidence type="ECO:0000259" key="2">
    <source>
        <dbReference type="PROSITE" id="PS50887"/>
    </source>
</evidence>
<dbReference type="Gene3D" id="3.30.450.20">
    <property type="entry name" value="PAS domain"/>
    <property type="match status" value="1"/>
</dbReference>
<dbReference type="EMBL" id="MPRL01000030">
    <property type="protein sequence ID" value="OOZ40223.1"/>
    <property type="molecule type" value="Genomic_DNA"/>
</dbReference>
<keyword evidence="4" id="KW-1185">Reference proteome</keyword>
<dbReference type="InterPro" id="IPR013656">
    <property type="entry name" value="PAS_4"/>
</dbReference>
<dbReference type="PANTHER" id="PTHR44757:SF2">
    <property type="entry name" value="BIOFILM ARCHITECTURE MAINTENANCE PROTEIN MBAA"/>
    <property type="match status" value="1"/>
</dbReference>
<dbReference type="PANTHER" id="PTHR44757">
    <property type="entry name" value="DIGUANYLATE CYCLASE DGCP"/>
    <property type="match status" value="1"/>
</dbReference>
<keyword evidence="1" id="KW-0472">Membrane</keyword>
<dbReference type="Gene3D" id="3.30.70.270">
    <property type="match status" value="1"/>
</dbReference>
<dbReference type="NCBIfam" id="TIGR00254">
    <property type="entry name" value="GGDEF"/>
    <property type="match status" value="1"/>
</dbReference>
<sequence>MISLKKTAHRQSWFGIALLFTLFLVAGNFFIYQQQHDSLFSSFENSQQNVVKLLTQLARESLITENFALIEWYFNSWGKGHSEVVTLTLVNEDGFALSTYNRPTPSVRETFTSSGSITVNHDRYDLTLTSEPIVTTQLLNSLIKQLALISSIATILLGITTWFLFHKFSITPLLHEIERRRNAEHEIAKQHRLLQSVINGVHDGIMLINTDYEVELINDSAAGTEDPQLFNDQQQPIHCYEISHNRDTPCDGDDHPCPLRQVKLTGKHATTLHNHPDESGNDRFFELLASPLFDDNGKLTGIIESSREMTSHILLQHEIEEKSQHLDHLAHHDTLTSLPNRLLFLDRLEQTLLKARRNGELFALFFIDLDQFKQINDSVGHSVGDKVLIQTGKCLQQCIRADDTIARLGGDEFTIILTSVNSPDDAASVAQKVIEAIKEPPGSRYFCGSLFWASKPSPSFARALNYE</sequence>
<proteinExistence type="predicted"/>
<keyword evidence="1" id="KW-0812">Transmembrane</keyword>
<reference evidence="3 4" key="1">
    <citation type="submission" date="2016-11" db="EMBL/GenBank/DDBJ databases">
        <title>Mixed transmission modes and dynamic genome evolution in an obligate animal-bacterial symbiosis.</title>
        <authorList>
            <person name="Russell S.L."/>
            <person name="Corbett-Detig R.B."/>
            <person name="Cavanaugh C.M."/>
        </authorList>
    </citation>
    <scope>NUCLEOTIDE SEQUENCE [LARGE SCALE GENOMIC DNA]</scope>
    <source>
        <strain evidence="3">Sveles-Q1</strain>
    </source>
</reference>
<protein>
    <recommendedName>
        <fullName evidence="2">GGDEF domain-containing protein</fullName>
    </recommendedName>
</protein>
<keyword evidence="1" id="KW-1133">Transmembrane helix</keyword>
<dbReference type="Pfam" id="PF00990">
    <property type="entry name" value="GGDEF"/>
    <property type="match status" value="1"/>
</dbReference>
<dbReference type="CDD" id="cd01949">
    <property type="entry name" value="GGDEF"/>
    <property type="match status" value="1"/>
</dbReference>
<dbReference type="Proteomes" id="UP000191110">
    <property type="component" value="Unassembled WGS sequence"/>
</dbReference>
<dbReference type="RefSeq" id="WP_078483677.1">
    <property type="nucleotide sequence ID" value="NZ_MPRL01000030.1"/>
</dbReference>
<comment type="caution">
    <text evidence="3">The sequence shown here is derived from an EMBL/GenBank/DDBJ whole genome shotgun (WGS) entry which is preliminary data.</text>
</comment>
<feature type="domain" description="GGDEF" evidence="2">
    <location>
        <begin position="360"/>
        <end position="467"/>
    </location>
</feature>
<dbReference type="SUPFAM" id="SSF55073">
    <property type="entry name" value="Nucleotide cyclase"/>
    <property type="match status" value="1"/>
</dbReference>
<dbReference type="AlphaFoldDB" id="A0A1T2L561"/>
<dbReference type="InterPro" id="IPR043128">
    <property type="entry name" value="Rev_trsase/Diguanyl_cyclase"/>
</dbReference>
<gene>
    <name evidence="3" type="ORF">BOW53_08625</name>
</gene>
<dbReference type="Pfam" id="PF08448">
    <property type="entry name" value="PAS_4"/>
    <property type="match status" value="1"/>
</dbReference>
<dbReference type="OrthoDB" id="9804951at2"/>